<dbReference type="EMBL" id="JACBZD010000002">
    <property type="protein sequence ID" value="NYI07944.1"/>
    <property type="molecule type" value="Genomic_DNA"/>
</dbReference>
<evidence type="ECO:0000256" key="1">
    <source>
        <dbReference type="SAM" id="MobiDB-lite"/>
    </source>
</evidence>
<keyword evidence="2" id="KW-0812">Transmembrane</keyword>
<name>A0A853A4Z2_9ACTN</name>
<dbReference type="InterPro" id="IPR026467">
    <property type="entry name" value="Ser/Gly_Cys_C_dom"/>
</dbReference>
<reference evidence="3 4" key="1">
    <citation type="submission" date="2020-07" db="EMBL/GenBank/DDBJ databases">
        <title>Sequencing the genomes of 1000 actinobacteria strains.</title>
        <authorList>
            <person name="Klenk H.-P."/>
        </authorList>
    </citation>
    <scope>NUCLEOTIDE SEQUENCE [LARGE SCALE GENOMIC DNA]</scope>
    <source>
        <strain evidence="3 4">DSM 42178</strain>
    </source>
</reference>
<keyword evidence="2" id="KW-0472">Membrane</keyword>
<dbReference type="AlphaFoldDB" id="A0A853A4Z2"/>
<feature type="compositionally biased region" description="Gly residues" evidence="1">
    <location>
        <begin position="228"/>
        <end position="243"/>
    </location>
</feature>
<dbReference type="RefSeq" id="WP_179816858.1">
    <property type="nucleotide sequence ID" value="NZ_JACBZD010000002.1"/>
</dbReference>
<feature type="transmembrane region" description="Helical" evidence="2">
    <location>
        <begin position="178"/>
        <end position="197"/>
    </location>
</feature>
<evidence type="ECO:0000313" key="3">
    <source>
        <dbReference type="EMBL" id="NYI07944.1"/>
    </source>
</evidence>
<dbReference type="NCBIfam" id="TIGR04222">
    <property type="entry name" value="near_uncomplex"/>
    <property type="match status" value="1"/>
</dbReference>
<comment type="caution">
    <text evidence="3">The sequence shown here is derived from an EMBL/GenBank/DDBJ whole genome shotgun (WGS) entry which is preliminary data.</text>
</comment>
<protein>
    <submittedName>
        <fullName evidence="3">Uncharacterized protein (TIGR04222 family)</fullName>
    </submittedName>
</protein>
<sequence>MGEPWGLTGADFLTLYSGLLIICVTGVMARRRRVLEHYQLTSGPQRQLDVYELAYLAGGPARVVDTAASALVAEGRLRARRDGRLARVSGAGGGYGHDVERLVHDNLLPHTATSLQRVRERAVADPRMVAIRDRLRRDGLLVTEHQITQVRRPVLALGIPLTLGIVRLVNAARLGYPVTQLAVVLSLTVLLAALLWWPPHYTEHGRDLLRRLREAGPAERAPRAVALPGGGGPGGGRSGGPGGAAGVGPGFEVAAVALFGAAAITEAGLRGALFPAGRKPDTGGDGGGNGSGADGVCGGDGGCGGACGGCGGCGG</sequence>
<organism evidence="3 4">
    <name type="scientific">Allostreptomyces psammosilenae</name>
    <dbReference type="NCBI Taxonomy" id="1892865"/>
    <lineage>
        <taxon>Bacteria</taxon>
        <taxon>Bacillati</taxon>
        <taxon>Actinomycetota</taxon>
        <taxon>Actinomycetes</taxon>
        <taxon>Kitasatosporales</taxon>
        <taxon>Streptomycetaceae</taxon>
        <taxon>Allostreptomyces</taxon>
    </lineage>
</organism>
<proteinExistence type="predicted"/>
<keyword evidence="4" id="KW-1185">Reference proteome</keyword>
<feature type="region of interest" description="Disordered" evidence="1">
    <location>
        <begin position="220"/>
        <end position="243"/>
    </location>
</feature>
<keyword evidence="2" id="KW-1133">Transmembrane helix</keyword>
<accession>A0A853A4Z2</accession>
<evidence type="ECO:0000313" key="4">
    <source>
        <dbReference type="Proteomes" id="UP000567795"/>
    </source>
</evidence>
<gene>
    <name evidence="3" type="ORF">FHU37_004973</name>
</gene>
<dbReference type="Proteomes" id="UP000567795">
    <property type="component" value="Unassembled WGS sequence"/>
</dbReference>
<evidence type="ECO:0000256" key="2">
    <source>
        <dbReference type="SAM" id="Phobius"/>
    </source>
</evidence>
<feature type="transmembrane region" description="Helical" evidence="2">
    <location>
        <begin position="12"/>
        <end position="29"/>
    </location>
</feature>